<evidence type="ECO:0000313" key="3">
    <source>
        <dbReference type="EMBL" id="PIV25498.1"/>
    </source>
</evidence>
<name>A0A2M7CIP6_9BACT</name>
<evidence type="ECO:0000256" key="2">
    <source>
        <dbReference type="SAM" id="Phobius"/>
    </source>
</evidence>
<keyword evidence="2" id="KW-1133">Transmembrane helix</keyword>
<evidence type="ECO:0000256" key="1">
    <source>
        <dbReference type="SAM" id="MobiDB-lite"/>
    </source>
</evidence>
<sequence>MEYADNNKLNESNSEVGNQEQSFSSIPPKNSNRNLKILVGVLIVLLVIGVGVASFYIFGNKTVPKNELTKPKVSNQITPSQQKNDTILFNRSNGIYEINILTKELKPSTNPADGIIQFIGLPKEVKNKQTSISLTRTLVSQDKTKAIVVFTTFDETQKPSEFNGSLPTLKADEFICDIATQKCSTTDSLASAYKATGLAGKWFGGGMLWWYKWDSVKNLFYGHLSGEGIGNASPVYVFNLNNKSLQQTTGYNSLDEKEKRAGVPAGAFSPSLNRFVMVESNNNKWDLLLYESNNLSAPLKKYDVSSMNDTAYNGSGIDSVVWSADEKTLVLETNKQIFTLNLENGEIALKYTDTTQDESGLWLDFNAVDLSPSGRYIVFVDYDKRKTLYSENKLETVLKAIDLKDNNNVIELLHEEGLSLYYQQ</sequence>
<dbReference type="AlphaFoldDB" id="A0A2M7CIP6"/>
<evidence type="ECO:0000313" key="4">
    <source>
        <dbReference type="Proteomes" id="UP000229966"/>
    </source>
</evidence>
<dbReference type="Proteomes" id="UP000229966">
    <property type="component" value="Unassembled WGS sequence"/>
</dbReference>
<keyword evidence="2" id="KW-0812">Transmembrane</keyword>
<proteinExistence type="predicted"/>
<comment type="caution">
    <text evidence="3">The sequence shown here is derived from an EMBL/GenBank/DDBJ whole genome shotgun (WGS) entry which is preliminary data.</text>
</comment>
<feature type="transmembrane region" description="Helical" evidence="2">
    <location>
        <begin position="37"/>
        <end position="58"/>
    </location>
</feature>
<keyword evidence="2" id="KW-0472">Membrane</keyword>
<dbReference type="Gene3D" id="2.120.10.30">
    <property type="entry name" value="TolB, C-terminal domain"/>
    <property type="match status" value="1"/>
</dbReference>
<protein>
    <submittedName>
        <fullName evidence="3">Uncharacterized protein</fullName>
    </submittedName>
</protein>
<feature type="compositionally biased region" description="Polar residues" evidence="1">
    <location>
        <begin position="7"/>
        <end position="27"/>
    </location>
</feature>
<dbReference type="InterPro" id="IPR011042">
    <property type="entry name" value="6-blade_b-propeller_TolB-like"/>
</dbReference>
<dbReference type="EMBL" id="PEUM01000034">
    <property type="protein sequence ID" value="PIV25498.1"/>
    <property type="molecule type" value="Genomic_DNA"/>
</dbReference>
<gene>
    <name evidence="3" type="ORF">COS38_01335</name>
</gene>
<reference evidence="4" key="1">
    <citation type="submission" date="2017-09" db="EMBL/GenBank/DDBJ databases">
        <title>Depth-based differentiation of microbial function through sediment-hosted aquifers and enrichment of novel symbionts in the deep terrestrial subsurface.</title>
        <authorList>
            <person name="Probst A.J."/>
            <person name="Ladd B."/>
            <person name="Jarett J.K."/>
            <person name="Geller-Mcgrath D.E."/>
            <person name="Sieber C.M.K."/>
            <person name="Emerson J.B."/>
            <person name="Anantharaman K."/>
            <person name="Thomas B.C."/>
            <person name="Malmstrom R."/>
            <person name="Stieglmeier M."/>
            <person name="Klingl A."/>
            <person name="Woyke T."/>
            <person name="Ryan C.M."/>
            <person name="Banfield J.F."/>
        </authorList>
    </citation>
    <scope>NUCLEOTIDE SEQUENCE [LARGE SCALE GENOMIC DNA]</scope>
</reference>
<accession>A0A2M7CIP6</accession>
<organism evidence="3 4">
    <name type="scientific">Candidatus Berkelbacteria bacterium CG03_land_8_20_14_0_80_40_36</name>
    <dbReference type="NCBI Taxonomy" id="1974509"/>
    <lineage>
        <taxon>Bacteria</taxon>
        <taxon>Candidatus Berkelbacteria</taxon>
    </lineage>
</organism>
<feature type="region of interest" description="Disordered" evidence="1">
    <location>
        <begin position="1"/>
        <end position="27"/>
    </location>
</feature>
<dbReference type="SUPFAM" id="SSF82171">
    <property type="entry name" value="DPP6 N-terminal domain-like"/>
    <property type="match status" value="1"/>
</dbReference>